<name>A0A2P2IWT9_RHIMU</name>
<evidence type="ECO:0000313" key="1">
    <source>
        <dbReference type="EMBL" id="MBW85693.1"/>
    </source>
</evidence>
<dbReference type="EMBL" id="GGEC01005210">
    <property type="protein sequence ID" value="MBW85693.1"/>
    <property type="molecule type" value="Transcribed_RNA"/>
</dbReference>
<reference evidence="1" key="1">
    <citation type="submission" date="2018-02" db="EMBL/GenBank/DDBJ databases">
        <title>Rhizophora mucronata_Transcriptome.</title>
        <authorList>
            <person name="Meera S.P."/>
            <person name="Sreeshan A."/>
            <person name="Augustine A."/>
        </authorList>
    </citation>
    <scope>NUCLEOTIDE SEQUENCE</scope>
    <source>
        <tissue evidence="1">Leaf</tissue>
    </source>
</reference>
<proteinExistence type="predicted"/>
<protein>
    <submittedName>
        <fullName evidence="1">Uncharacterized protein</fullName>
    </submittedName>
</protein>
<sequence>MNYKREETDKFIPFFLPLNLLRTYFHGNKRKVYPGRQ</sequence>
<accession>A0A2P2IWT9</accession>
<dbReference type="AlphaFoldDB" id="A0A2P2IWT9"/>
<organism evidence="1">
    <name type="scientific">Rhizophora mucronata</name>
    <name type="common">Asiatic mangrove</name>
    <dbReference type="NCBI Taxonomy" id="61149"/>
    <lineage>
        <taxon>Eukaryota</taxon>
        <taxon>Viridiplantae</taxon>
        <taxon>Streptophyta</taxon>
        <taxon>Embryophyta</taxon>
        <taxon>Tracheophyta</taxon>
        <taxon>Spermatophyta</taxon>
        <taxon>Magnoliopsida</taxon>
        <taxon>eudicotyledons</taxon>
        <taxon>Gunneridae</taxon>
        <taxon>Pentapetalae</taxon>
        <taxon>rosids</taxon>
        <taxon>fabids</taxon>
        <taxon>Malpighiales</taxon>
        <taxon>Rhizophoraceae</taxon>
        <taxon>Rhizophora</taxon>
    </lineage>
</organism>